<keyword evidence="11" id="KW-1208">Phospholipid metabolism</keyword>
<name>A0A5B7ZMN0_9GAMM</name>
<evidence type="ECO:0000259" key="14">
    <source>
        <dbReference type="PROSITE" id="PS50035"/>
    </source>
</evidence>
<feature type="domain" description="PLD phosphodiesterase" evidence="14">
    <location>
        <begin position="228"/>
        <end position="255"/>
    </location>
</feature>
<keyword evidence="9 13" id="KW-0472">Membrane</keyword>
<dbReference type="CDD" id="cd09152">
    <property type="entry name" value="PLDc_EcCLS_like_1"/>
    <property type="match status" value="1"/>
</dbReference>
<evidence type="ECO:0000256" key="10">
    <source>
        <dbReference type="ARBA" id="ARBA00023209"/>
    </source>
</evidence>
<dbReference type="GO" id="GO:0032049">
    <property type="term" value="P:cardiolipin biosynthetic process"/>
    <property type="evidence" value="ECO:0007669"/>
    <property type="project" value="UniProtKB-UniRule"/>
</dbReference>
<evidence type="ECO:0000256" key="12">
    <source>
        <dbReference type="NCBIfam" id="TIGR04265"/>
    </source>
</evidence>
<dbReference type="Pfam" id="PF13091">
    <property type="entry name" value="PLDc_2"/>
    <property type="match status" value="2"/>
</dbReference>
<dbReference type="GO" id="GO:0005886">
    <property type="term" value="C:plasma membrane"/>
    <property type="evidence" value="ECO:0007669"/>
    <property type="project" value="UniProtKB-SubCell"/>
</dbReference>
<dbReference type="OrthoDB" id="9762009at2"/>
<accession>A0A5B7ZMN0</accession>
<evidence type="ECO:0000313" key="15">
    <source>
        <dbReference type="EMBL" id="QDA55955.1"/>
    </source>
</evidence>
<evidence type="ECO:0000313" key="16">
    <source>
        <dbReference type="Proteomes" id="UP000308149"/>
    </source>
</evidence>
<keyword evidence="16" id="KW-1185">Reference proteome</keyword>
<dbReference type="PROSITE" id="PS50035">
    <property type="entry name" value="PLD"/>
    <property type="match status" value="2"/>
</dbReference>
<protein>
    <recommendedName>
        <fullName evidence="12">Cardiolipin synthase</fullName>
        <ecNumber evidence="12">2.7.8.-</ecNumber>
    </recommendedName>
</protein>
<dbReference type="InterPro" id="IPR001736">
    <property type="entry name" value="PLipase_D/transphosphatidylase"/>
</dbReference>
<keyword evidence="3" id="KW-0444">Lipid biosynthesis</keyword>
<reference evidence="15 16" key="1">
    <citation type="submission" date="2019-06" db="EMBL/GenBank/DDBJ databases">
        <title>Thermomonas aquatica sp. nov., isolated from an industrial wastewater treatment plant.</title>
        <authorList>
            <person name="Jeon J.H."/>
            <person name="Park D.-S."/>
        </authorList>
    </citation>
    <scope>NUCLEOTIDE SEQUENCE [LARGE SCALE GENOMIC DNA]</scope>
    <source>
        <strain evidence="15 16">SY21</strain>
    </source>
</reference>
<feature type="transmembrane region" description="Helical" evidence="13">
    <location>
        <begin position="12"/>
        <end position="28"/>
    </location>
</feature>
<dbReference type="AlphaFoldDB" id="A0A5B7ZMN0"/>
<feature type="transmembrane region" description="Helical" evidence="13">
    <location>
        <begin position="40"/>
        <end position="59"/>
    </location>
</feature>
<dbReference type="Pfam" id="PF13396">
    <property type="entry name" value="PLDc_N"/>
    <property type="match status" value="1"/>
</dbReference>
<evidence type="ECO:0000256" key="4">
    <source>
        <dbReference type="ARBA" id="ARBA00022679"/>
    </source>
</evidence>
<sequence>MAYFLSPLHSPLALLLFVVHLLVIARAITRPNRAPASRVAWVAVITFLPLLGVIAYLLLGETSIGRTRIKRLRETEARMPLPVDGGVAADVFAPRAKPVFDLAQSINGFKPVAGNRIVLLGDPAAPPDAPKLDSNAAIDALVADIEQARASVHIGFYIWLDDRNGARVADAVCAAAQRGVQCRVMVDALGSRAFAHGPRWKQLRDAGVRVHAMLDDVPRLGHLAVGRVDLRNHRKIAVIDNRIAYCGSQNCADPEFRVKPKFAPWIDLLLRCEGPVVRQAQYLFLSAWISETGEALEAMVTASPAPEQFEDGVIAQMFGTGPTARHNAMSDMFVAAMYAAREELLVTTPYFVPDEALLRALCAAPRRGVKTTIVFPARNDSMLVGNSCRSTWPDLLSSGVSVLEYPLGILHTKSMTIDGGIALVGSANMDRRSLELNYENNLLVADHAVVQAIRTRQLGYMSVSQPVDLDTVRAWPYRQRLLQNAIGMMAPLL</sequence>
<dbReference type="PANTHER" id="PTHR21248:SF22">
    <property type="entry name" value="PHOSPHOLIPASE D"/>
    <property type="match status" value="1"/>
</dbReference>
<gene>
    <name evidence="15" type="primary">cls</name>
    <name evidence="15" type="ORF">FHQ07_00780</name>
</gene>
<keyword evidence="10" id="KW-0594">Phospholipid biosynthesis</keyword>
<evidence type="ECO:0000256" key="7">
    <source>
        <dbReference type="ARBA" id="ARBA00022989"/>
    </source>
</evidence>
<dbReference type="InterPro" id="IPR027379">
    <property type="entry name" value="CLS_N"/>
</dbReference>
<feature type="domain" description="PLD phosphodiesterase" evidence="14">
    <location>
        <begin position="406"/>
        <end position="433"/>
    </location>
</feature>
<keyword evidence="8" id="KW-0443">Lipid metabolism</keyword>
<dbReference type="Gene3D" id="3.30.870.10">
    <property type="entry name" value="Endonuclease Chain A"/>
    <property type="match status" value="2"/>
</dbReference>
<keyword evidence="2" id="KW-1003">Cell membrane</keyword>
<dbReference type="SUPFAM" id="SSF56024">
    <property type="entry name" value="Phospholipase D/nuclease"/>
    <property type="match status" value="2"/>
</dbReference>
<proteinExistence type="predicted"/>
<evidence type="ECO:0000256" key="1">
    <source>
        <dbReference type="ARBA" id="ARBA00004651"/>
    </source>
</evidence>
<evidence type="ECO:0000256" key="11">
    <source>
        <dbReference type="ARBA" id="ARBA00023264"/>
    </source>
</evidence>
<comment type="subcellular location">
    <subcellularLocation>
        <location evidence="1">Cell membrane</location>
        <topology evidence="1">Multi-pass membrane protein</topology>
    </subcellularLocation>
</comment>
<keyword evidence="4" id="KW-0808">Transferase</keyword>
<organism evidence="15 16">
    <name type="scientific">Thermomonas aquatica</name>
    <dbReference type="NCBI Taxonomy" id="2202149"/>
    <lineage>
        <taxon>Bacteria</taxon>
        <taxon>Pseudomonadati</taxon>
        <taxon>Pseudomonadota</taxon>
        <taxon>Gammaproteobacteria</taxon>
        <taxon>Lysobacterales</taxon>
        <taxon>Lysobacteraceae</taxon>
        <taxon>Thermomonas</taxon>
    </lineage>
</organism>
<dbReference type="Proteomes" id="UP000308149">
    <property type="component" value="Chromosome"/>
</dbReference>
<dbReference type="PANTHER" id="PTHR21248">
    <property type="entry name" value="CARDIOLIPIN SYNTHASE"/>
    <property type="match status" value="1"/>
</dbReference>
<evidence type="ECO:0000256" key="9">
    <source>
        <dbReference type="ARBA" id="ARBA00023136"/>
    </source>
</evidence>
<evidence type="ECO:0000256" key="2">
    <source>
        <dbReference type="ARBA" id="ARBA00022475"/>
    </source>
</evidence>
<dbReference type="GO" id="GO:0008808">
    <property type="term" value="F:cardiolipin synthase activity"/>
    <property type="evidence" value="ECO:0007669"/>
    <property type="project" value="UniProtKB-UniRule"/>
</dbReference>
<evidence type="ECO:0000256" key="5">
    <source>
        <dbReference type="ARBA" id="ARBA00022692"/>
    </source>
</evidence>
<evidence type="ECO:0000256" key="6">
    <source>
        <dbReference type="ARBA" id="ARBA00022737"/>
    </source>
</evidence>
<dbReference type="EMBL" id="CP040871">
    <property type="protein sequence ID" value="QDA55955.1"/>
    <property type="molecule type" value="Genomic_DNA"/>
</dbReference>
<dbReference type="EC" id="2.7.8.-" evidence="12"/>
<keyword evidence="5 13" id="KW-0812">Transmembrane</keyword>
<dbReference type="NCBIfam" id="TIGR04265">
    <property type="entry name" value="bac_cardiolipin"/>
    <property type="match status" value="1"/>
</dbReference>
<dbReference type="InterPro" id="IPR025202">
    <property type="entry name" value="PLD-like_dom"/>
</dbReference>
<evidence type="ECO:0000256" key="8">
    <source>
        <dbReference type="ARBA" id="ARBA00023098"/>
    </source>
</evidence>
<keyword evidence="6" id="KW-0677">Repeat</keyword>
<dbReference type="KEGG" id="thes:FHQ07_00780"/>
<dbReference type="InterPro" id="IPR022924">
    <property type="entry name" value="Cardiolipin_synthase"/>
</dbReference>
<dbReference type="RefSeq" id="WP_139714839.1">
    <property type="nucleotide sequence ID" value="NZ_CP040871.1"/>
</dbReference>
<evidence type="ECO:0000256" key="3">
    <source>
        <dbReference type="ARBA" id="ARBA00022516"/>
    </source>
</evidence>
<keyword evidence="7 13" id="KW-1133">Transmembrane helix</keyword>
<evidence type="ECO:0000256" key="13">
    <source>
        <dbReference type="SAM" id="Phobius"/>
    </source>
</evidence>
<dbReference type="SMART" id="SM00155">
    <property type="entry name" value="PLDc"/>
    <property type="match status" value="2"/>
</dbReference>